<dbReference type="InterPro" id="IPR007094">
    <property type="entry name" value="RNA-dir_pol_PSvirus"/>
</dbReference>
<evidence type="ECO:0000256" key="14">
    <source>
        <dbReference type="ARBA" id="ARBA00023268"/>
    </source>
</evidence>
<dbReference type="InterPro" id="IPR027351">
    <property type="entry name" value="(+)RNA_virus_helicase_core_dom"/>
</dbReference>
<reference evidence="22 23" key="1">
    <citation type="journal article" date="2010" name="Virus Res.">
        <title>Complete nucleotide sequence and genome organization of Olive latent virus 3, a new putative member of the family Tymoviridae.</title>
        <authorList>
            <person name="Alabdullah A."/>
            <person name="Minafra A."/>
            <person name="Elbeaino T."/>
            <person name="Saponari M."/>
            <person name="Savino V."/>
            <person name="Martelli G.P."/>
        </authorList>
    </citation>
    <scope>NUCLEOTIDE SEQUENCE [LARGE SCALE GENOMIC DNA]</scope>
    <source>
        <strain evidence="22">CN1/1</strain>
    </source>
</reference>
<name>C5HGJ1_9VIRU</name>
<keyword evidence="8" id="KW-0547">Nucleotide-binding</keyword>
<keyword evidence="9 17" id="KW-0378">Hydrolase</keyword>
<evidence type="ECO:0000256" key="2">
    <source>
        <dbReference type="ARBA" id="ARBA00022581"/>
    </source>
</evidence>
<dbReference type="GO" id="GO:0008174">
    <property type="term" value="F:mRNA methyltransferase activity"/>
    <property type="evidence" value="ECO:0007669"/>
    <property type="project" value="UniProtKB-UniRule"/>
</dbReference>
<dbReference type="InterPro" id="IPR043181">
    <property type="entry name" value="TYMV_endopept_dom"/>
</dbReference>
<dbReference type="Pfam" id="PF05381">
    <property type="entry name" value="Peptidase_C21"/>
    <property type="match status" value="1"/>
</dbReference>
<dbReference type="InterPro" id="IPR002588">
    <property type="entry name" value="Alphavirus-like_MT_dom"/>
</dbReference>
<evidence type="ECO:0000256" key="12">
    <source>
        <dbReference type="ARBA" id="ARBA00022876"/>
    </source>
</evidence>
<evidence type="ECO:0000259" key="19">
    <source>
        <dbReference type="PROSITE" id="PS50507"/>
    </source>
</evidence>
<dbReference type="GO" id="GO:0039648">
    <property type="term" value="P:symbiont-mediated perturbation of host ubiquitin-like protein modification"/>
    <property type="evidence" value="ECO:0007669"/>
    <property type="project" value="UniProtKB-KW"/>
</dbReference>
<feature type="region of interest" description="Disordered" evidence="18">
    <location>
        <begin position="65"/>
        <end position="120"/>
    </location>
</feature>
<feature type="domain" description="Alphavirus-like MT" evidence="21">
    <location>
        <begin position="184"/>
        <end position="345"/>
    </location>
</feature>
<dbReference type="Pfam" id="PF00978">
    <property type="entry name" value="RdRP_2"/>
    <property type="match status" value="1"/>
</dbReference>
<evidence type="ECO:0000256" key="15">
    <source>
        <dbReference type="ARBA" id="ARBA00045135"/>
    </source>
</evidence>
<comment type="similarity">
    <text evidence="16">Belongs to the Tymoviridae non-structural replication polyprotein family.</text>
</comment>
<evidence type="ECO:0000259" key="20">
    <source>
        <dbReference type="PROSITE" id="PS51657"/>
    </source>
</evidence>
<evidence type="ECO:0000256" key="18">
    <source>
        <dbReference type="SAM" id="MobiDB-lite"/>
    </source>
</evidence>
<accession>C5HGJ1</accession>
<evidence type="ECO:0000256" key="4">
    <source>
        <dbReference type="ARBA" id="ARBA00022662"/>
    </source>
</evidence>
<evidence type="ECO:0000256" key="5">
    <source>
        <dbReference type="ARBA" id="ARBA00022670"/>
    </source>
</evidence>
<feature type="active site" description="For protease activity" evidence="17">
    <location>
        <position position="964"/>
    </location>
</feature>
<evidence type="ECO:0000256" key="16">
    <source>
        <dbReference type="ARBA" id="ARBA00046330"/>
    </source>
</evidence>
<dbReference type="PANTHER" id="PTHR24216">
    <property type="entry name" value="PAXILLIN-RELATED"/>
    <property type="match status" value="1"/>
</dbReference>
<dbReference type="GO" id="GO:0032259">
    <property type="term" value="P:methylation"/>
    <property type="evidence" value="ECO:0007669"/>
    <property type="project" value="UniProtKB-KW"/>
</dbReference>
<feature type="compositionally biased region" description="Polar residues" evidence="18">
    <location>
        <begin position="663"/>
        <end position="677"/>
    </location>
</feature>
<keyword evidence="3" id="KW-0489">Methyltransferase</keyword>
<evidence type="ECO:0000256" key="7">
    <source>
        <dbReference type="ARBA" id="ARBA00022695"/>
    </source>
</evidence>
<dbReference type="Gene3D" id="3.90.70.100">
    <property type="match status" value="1"/>
</dbReference>
<gene>
    <name evidence="22" type="primary">REP</name>
</gene>
<dbReference type="GO" id="GO:0006351">
    <property type="term" value="P:DNA-templated transcription"/>
    <property type="evidence" value="ECO:0007669"/>
    <property type="project" value="InterPro"/>
</dbReference>
<feature type="region of interest" description="Disordered" evidence="18">
    <location>
        <begin position="22"/>
        <end position="48"/>
    </location>
</feature>
<keyword evidence="2" id="KW-0945">Host-virus interaction</keyword>
<evidence type="ECO:0000256" key="10">
    <source>
        <dbReference type="ARBA" id="ARBA00022807"/>
    </source>
</evidence>
<sequence length="2000" mass="221601">MAASWTSFSSLLSNPLSLAQRILTPPHNPSIPSLPKSGFRSVTSLSDPSDALTRAQMFSPTKAILSPAASPTPASQPDPPAEPCSDPPTETTVPSSKRALLDSHSPSPVIPVDETAPISPPIRLTGSGLKDLVDFLNPTVHRDTIAAPLLETISQPLRDSLRTYPWSVPPSLQTHLQSLGINAHNFGYKPHPHPAHKVIETHLLHEHWRHLATQPSAILFMKPSKFQKLHNQNDNFTELHNYRLTSKDSTRYPETSRSIPNLPSIFLHDALMYFTPSQILDLFERSPALEKCFASLVCPPESNFTDISFYPELYRFRAVGDSITYELEGNPASSYTQPKSAIEWLKITTIKGPNFSLSITILESWGPCHSLLIQRGLLPLHQEHSTQAFKTPEAILLPAPSHLQQDLRHRLVPTRVYESIFVYVRAVRTLRVTDPSGYVRTQSSKPEYSWVTTAAWDNLANFALLTCAHRPRARYYLYWSTLDRLMGWIRAHKLALLTASTPLASLGLASSALLACRPFWMRLDSLQLLNRWVIKPSFPRNLPFLLPKAFQPKASLFKAEFLPRHAPSRILPEFFDALLKKAPFLRPLFSDAPIPSWAWALCATGVAIPIIALSIRRFLGPNSPQALLDEYQSYFHPKPWQLILEQGPIFANPEPFSPHCQPIPSSGPDSAPSSTLGTPPMYPSSPPAPVEEKTILVPTVRALPPAPPPSSVPPPSKPSPAAPAPVTPPSLPTPVIPPLSTPTPETRVPEVGKSGIVASDLPPTEISPNPTLARCRPNFLGLCAPHPNSNPSHPEPSAPSPLITDPSGSLTAINPTLEPFEFNHALLGADPSGQGPVAQFNELFPSTLWLQGTGEFLTRSRVQAPSSAPYPAMDCLLHAIHTATRIPKPTLWAGLCSNLPDSFLDPQLIAKHGLSTDHFAVLARLFSLRCTFQSRSGTQTMGVADATHTFRIRHTPPTEDAPGHFEYMEEIPESLTGAFAQDLAHFALSFRFNGYLLPFKHVHTYTSNVSRAKNLISNMKNGFDGVMASADPLHPGQTRERFLSMDNQLDIAVPRETRLIHISGFAGCGKTYPITQLLKKPVFRQFRVAVPTTELRSEWKDLLTLEPADRWRIGTWESSLLKSSRVLVIDEVYKMPRGYLDLRPTPLIRPIQFVIIPWRSPSQGEYNSTHPHSSNLRITSEIIHLQPYIDFYCFWSYRIPKNVAACLKVPTTSNKTGFIRRLNSIPNANKVLTCSQSSMKTLNQCGFSSVTIASSQGSTLQEAACIHLDRNSRNLSNSHSLVAITRSKSGIIFTGDFHLLDGTTSSNYLFSCLAQGKSVDLEMLFPKTFPPCPRLLQPIRSRRTILVGSSEDWAQFYRPTPLEDFSRFQATPVPETAIPCPNGYQGSPEMIEGPSHANLPFEADLDSIDPLEGETSPYSLGFGVHARTARTTNPEATGDIITQSEIVLGDGELNMPQVSTHFLPETRRPLHFDNPSALPSSTVPSPVDLSRTAFEPVYPGETFENIAGHFMGPRDPEVLEIIHNDQMSNQFPLLDQPFSLAAQPSSLMAAIHNSQNDPTLLPASIGKRLRFRPSNAPYPITAEDQILGSLLFEALCRAYRRHPEAVVPFNPIAFAECINLNEYAQLTSKTQAVIISNARRSDPDWRYSAVRIFSKTQHKVNDGSFFGSWKACQTLALMHDAVILLLGPVKKYQRLFDSEDRPSHIYIHAGHTPQDMSNWCQQNLTDSIHLTNDYTSFDQSQHGEAVVLEQMKMARLSIPQHLIDLHTHLKCNVSTQFGPLTCMRLTGEPGTYDDNSDYNLAVIHLQYAVGSTPCMVSGDDSLLDSKPPIRDEWTGIAPLLALRFKTELDRYSLFCGYFVGSSGAVRCPRALFAKIMIAVDDGSIPLKIASYLTEFSIGHSLGDEFWQLLPVEQVVFQSACFDFFCRNCPPAAKLLLRLGEAPQSILEATFGKLKWASNAVYSMLSATARHLLIKSRLTRPPPESVEVSQLQGQLLASFQH</sequence>
<keyword evidence="14" id="KW-0511">Multifunctional enzyme</keyword>
<dbReference type="InterPro" id="IPR043629">
    <property type="entry name" value="Salyut_dom"/>
</dbReference>
<dbReference type="MEROPS" id="C21.001"/>
<keyword evidence="23" id="KW-1185">Reference proteome</keyword>
<evidence type="ECO:0000256" key="8">
    <source>
        <dbReference type="ARBA" id="ARBA00022741"/>
    </source>
</evidence>
<keyword evidence="5 17" id="KW-0645">Protease</keyword>
<feature type="compositionally biased region" description="Pro residues" evidence="18">
    <location>
        <begin position="704"/>
        <end position="741"/>
    </location>
</feature>
<organism evidence="22 23">
    <name type="scientific">Olive latent virus 3</name>
    <dbReference type="NCBI Taxonomy" id="626962"/>
    <lineage>
        <taxon>Viruses</taxon>
        <taxon>Riboviria</taxon>
        <taxon>Orthornavirae</taxon>
        <taxon>Kitrinoviricota</taxon>
        <taxon>Alsuviricetes</taxon>
        <taxon>Tymovirales</taxon>
        <taxon>Tymoviridae</taxon>
        <taxon>Marafivirus</taxon>
        <taxon>Marafivirus oleae</taxon>
    </lineage>
</organism>
<comment type="function">
    <text evidence="15">RNA-directed RNA polymerase is responsible for the replication and transcription of the genome.</text>
</comment>
<dbReference type="InterPro" id="IPR043502">
    <property type="entry name" value="DNA/RNA_pol_sf"/>
</dbReference>
<feature type="compositionally biased region" description="Pro residues" evidence="18">
    <location>
        <begin position="74"/>
        <end position="86"/>
    </location>
</feature>
<dbReference type="CDD" id="cd23247">
    <property type="entry name" value="Tymoviridae_RdRp"/>
    <property type="match status" value="1"/>
</dbReference>
<evidence type="ECO:0000256" key="17">
    <source>
        <dbReference type="PROSITE-ProRule" id="PRU01074"/>
    </source>
</evidence>
<dbReference type="Gene3D" id="3.40.50.300">
    <property type="entry name" value="P-loop containing nucleotide triphosphate hydrolases"/>
    <property type="match status" value="1"/>
</dbReference>
<dbReference type="PROSITE" id="PS51738">
    <property type="entry name" value="PEPTIDASE_C21"/>
    <property type="match status" value="1"/>
</dbReference>
<dbReference type="Pfam" id="PF19227">
    <property type="entry name" value="Salyut"/>
    <property type="match status" value="1"/>
</dbReference>
<dbReference type="PROSITE" id="PS50507">
    <property type="entry name" value="RDRP_SSRNA_POS"/>
    <property type="match status" value="1"/>
</dbReference>
<dbReference type="GO" id="GO:0003968">
    <property type="term" value="F:RNA-directed RNA polymerase activity"/>
    <property type="evidence" value="ECO:0007669"/>
    <property type="project" value="UniProtKB-KW"/>
</dbReference>
<feature type="domain" description="(+)RNA virus helicase C-terminal" evidence="20">
    <location>
        <begin position="1038"/>
        <end position="1326"/>
    </location>
</feature>
<dbReference type="InterPro" id="IPR008043">
    <property type="entry name" value="Peptidase_C21"/>
</dbReference>
<dbReference type="GO" id="GO:0003723">
    <property type="term" value="F:RNA binding"/>
    <property type="evidence" value="ECO:0007669"/>
    <property type="project" value="InterPro"/>
</dbReference>
<evidence type="ECO:0000256" key="1">
    <source>
        <dbReference type="ARBA" id="ARBA00022484"/>
    </source>
</evidence>
<keyword evidence="7" id="KW-0548">Nucleotidyltransferase</keyword>
<evidence type="ECO:0000256" key="13">
    <source>
        <dbReference type="ARBA" id="ARBA00022953"/>
    </source>
</evidence>
<evidence type="ECO:0000313" key="23">
    <source>
        <dbReference type="Proteomes" id="UP000204167"/>
    </source>
</evidence>
<feature type="region of interest" description="Disordered" evidence="18">
    <location>
        <begin position="786"/>
        <end position="810"/>
    </location>
</feature>
<dbReference type="Pfam" id="PF01660">
    <property type="entry name" value="Vmethyltransf"/>
    <property type="match status" value="1"/>
</dbReference>
<proteinExistence type="inferred from homology"/>
<keyword evidence="11" id="KW-0067">ATP-binding</keyword>
<feature type="domain" description="RdRp catalytic" evidence="19">
    <location>
        <begin position="1727"/>
        <end position="1833"/>
    </location>
</feature>
<protein>
    <submittedName>
        <fullName evidence="22">Replicase-associated polyprotein</fullName>
    </submittedName>
</protein>
<dbReference type="RefSeq" id="YP_003475889.1">
    <property type="nucleotide sequence ID" value="NC_013920.1"/>
</dbReference>
<dbReference type="InterPro" id="IPR027417">
    <property type="entry name" value="P-loop_NTPase"/>
</dbReference>
<keyword evidence="4" id="KW-1130">Modulation of host ubiquitin pathway by virus</keyword>
<keyword evidence="13" id="KW-0693">Viral RNA replication</keyword>
<dbReference type="PRINTS" id="PR01217">
    <property type="entry name" value="PRICHEXTENSN"/>
</dbReference>
<keyword evidence="1" id="KW-0696">RNA-directed RNA polymerase</keyword>
<dbReference type="GeneID" id="8811664"/>
<dbReference type="PANTHER" id="PTHR24216:SF65">
    <property type="entry name" value="PAXILLIN-LIKE PROTEIN 1"/>
    <property type="match status" value="1"/>
</dbReference>
<dbReference type="GO" id="GO:0005524">
    <property type="term" value="F:ATP binding"/>
    <property type="evidence" value="ECO:0007669"/>
    <property type="project" value="UniProtKB-KW"/>
</dbReference>
<evidence type="ECO:0000256" key="11">
    <source>
        <dbReference type="ARBA" id="ARBA00022840"/>
    </source>
</evidence>
<dbReference type="PROSITE" id="PS51657">
    <property type="entry name" value="PSRV_HELICASE"/>
    <property type="match status" value="1"/>
</dbReference>
<dbReference type="GO" id="GO:0016556">
    <property type="term" value="P:mRNA modification"/>
    <property type="evidence" value="ECO:0007669"/>
    <property type="project" value="InterPro"/>
</dbReference>
<keyword evidence="12" id="KW-1127">Modulation of host ubiquitin pathway by viral deubiquitinase</keyword>
<feature type="compositionally biased region" description="Pro residues" evidence="18">
    <location>
        <begin position="680"/>
        <end position="689"/>
    </location>
</feature>
<dbReference type="PROSITE" id="PS51743">
    <property type="entry name" value="ALPHAVIRUS_MT"/>
    <property type="match status" value="1"/>
</dbReference>
<feature type="active site" description="For protease activity" evidence="17">
    <location>
        <position position="875"/>
    </location>
</feature>
<keyword evidence="6" id="KW-0808">Transferase</keyword>
<evidence type="ECO:0000313" key="22">
    <source>
        <dbReference type="EMBL" id="ACN94861.2"/>
    </source>
</evidence>
<dbReference type="GO" id="GO:0006508">
    <property type="term" value="P:proteolysis"/>
    <property type="evidence" value="ECO:0007669"/>
    <property type="project" value="UniProtKB-KW"/>
</dbReference>
<dbReference type="GO" id="GO:0006396">
    <property type="term" value="P:RNA processing"/>
    <property type="evidence" value="ECO:0007669"/>
    <property type="project" value="InterPro"/>
</dbReference>
<dbReference type="GO" id="GO:0039694">
    <property type="term" value="P:viral RNA genome replication"/>
    <property type="evidence" value="ECO:0007669"/>
    <property type="project" value="InterPro"/>
</dbReference>
<dbReference type="InterPro" id="IPR001788">
    <property type="entry name" value="RNA-dep_RNA_pol_alsuvir"/>
</dbReference>
<keyword evidence="10 17" id="KW-0788">Thiol protease</keyword>
<evidence type="ECO:0000259" key="21">
    <source>
        <dbReference type="PROSITE" id="PS51743"/>
    </source>
</evidence>
<dbReference type="GO" id="GO:0004197">
    <property type="term" value="F:cysteine-type endopeptidase activity"/>
    <property type="evidence" value="ECO:0007669"/>
    <property type="project" value="UniProtKB-UniRule"/>
</dbReference>
<feature type="region of interest" description="Disordered" evidence="18">
    <location>
        <begin position="654"/>
        <end position="750"/>
    </location>
</feature>
<dbReference type="KEGG" id="vg:8811664"/>
<dbReference type="EMBL" id="FJ444852">
    <property type="protein sequence ID" value="ACN94861.2"/>
    <property type="molecule type" value="Genomic_RNA"/>
</dbReference>
<evidence type="ECO:0000256" key="6">
    <source>
        <dbReference type="ARBA" id="ARBA00022679"/>
    </source>
</evidence>
<evidence type="ECO:0000256" key="3">
    <source>
        <dbReference type="ARBA" id="ARBA00022603"/>
    </source>
</evidence>
<dbReference type="SUPFAM" id="SSF56672">
    <property type="entry name" value="DNA/RNA polymerases"/>
    <property type="match status" value="1"/>
</dbReference>
<evidence type="ECO:0000256" key="9">
    <source>
        <dbReference type="ARBA" id="ARBA00022801"/>
    </source>
</evidence>
<dbReference type="Pfam" id="PF01443">
    <property type="entry name" value="Viral_helicase1"/>
    <property type="match status" value="1"/>
</dbReference>
<dbReference type="Proteomes" id="UP000204167">
    <property type="component" value="Segment"/>
</dbReference>